<feature type="transmembrane region" description="Helical" evidence="6">
    <location>
        <begin position="47"/>
        <end position="67"/>
    </location>
</feature>
<keyword evidence="8" id="KW-1185">Reference proteome</keyword>
<name>A0ABV9QIU3_9FIRM</name>
<feature type="transmembrane region" description="Helical" evidence="6">
    <location>
        <begin position="121"/>
        <end position="144"/>
    </location>
</feature>
<accession>A0ABV9QIU3</accession>
<protein>
    <submittedName>
        <fullName evidence="7">Aromatic acid exporter family protein</fullName>
    </submittedName>
</protein>
<sequence>MRTLKTSLAIFVALIVSDIFKLQYPFFTVIAIIVVMQNTINETYQMGINRILGTALGGLAGILYIGFIASDYWILDRIMIGVITLFIILILIKMKATKAISISLIVFLSICINDIKQGAVFYAFLRMIDTMVGIIIALVINAFVAPPDHAKKFADLLKQILSEEKSIFIKKLSHNEEIDLSLLSKSLDAARETLKKYHHDSKWVPYNEEGLIRKEELLQSILHSLSEIYHHLVIMEDLNLRGNLSEETLSRLSSFDNSTYQKIYEEYFEEEMKVIYNYHVYKILDHFESVEQEFRDYDDQTS</sequence>
<keyword evidence="3 6" id="KW-0812">Transmembrane</keyword>
<evidence type="ECO:0000256" key="4">
    <source>
        <dbReference type="ARBA" id="ARBA00022989"/>
    </source>
</evidence>
<keyword evidence="4 6" id="KW-1133">Transmembrane helix</keyword>
<feature type="transmembrane region" description="Helical" evidence="6">
    <location>
        <begin position="6"/>
        <end position="35"/>
    </location>
</feature>
<dbReference type="RefSeq" id="WP_379787960.1">
    <property type="nucleotide sequence ID" value="NZ_JBHSHL010000014.1"/>
</dbReference>
<dbReference type="Proteomes" id="UP001595916">
    <property type="component" value="Unassembled WGS sequence"/>
</dbReference>
<proteinExistence type="predicted"/>
<dbReference type="InterPro" id="IPR010343">
    <property type="entry name" value="ArAE_1"/>
</dbReference>
<keyword evidence="2" id="KW-1003">Cell membrane</keyword>
<keyword evidence="5 6" id="KW-0472">Membrane</keyword>
<dbReference type="Pfam" id="PF06081">
    <property type="entry name" value="ArAE_1"/>
    <property type="match status" value="1"/>
</dbReference>
<evidence type="ECO:0000256" key="1">
    <source>
        <dbReference type="ARBA" id="ARBA00004651"/>
    </source>
</evidence>
<dbReference type="EMBL" id="JBHSHL010000014">
    <property type="protein sequence ID" value="MFC4804267.1"/>
    <property type="molecule type" value="Genomic_DNA"/>
</dbReference>
<comment type="caution">
    <text evidence="7">The sequence shown here is derived from an EMBL/GenBank/DDBJ whole genome shotgun (WGS) entry which is preliminary data.</text>
</comment>
<dbReference type="PANTHER" id="PTHR30509:SF9">
    <property type="entry name" value="MULTIDRUG RESISTANCE PROTEIN MDTO"/>
    <property type="match status" value="1"/>
</dbReference>
<dbReference type="PANTHER" id="PTHR30509">
    <property type="entry name" value="P-HYDROXYBENZOIC ACID EFFLUX PUMP SUBUNIT-RELATED"/>
    <property type="match status" value="1"/>
</dbReference>
<evidence type="ECO:0000313" key="7">
    <source>
        <dbReference type="EMBL" id="MFC4804267.1"/>
    </source>
</evidence>
<evidence type="ECO:0000256" key="2">
    <source>
        <dbReference type="ARBA" id="ARBA00022475"/>
    </source>
</evidence>
<organism evidence="7 8">
    <name type="scientific">Filifactor villosus</name>
    <dbReference type="NCBI Taxonomy" id="29374"/>
    <lineage>
        <taxon>Bacteria</taxon>
        <taxon>Bacillati</taxon>
        <taxon>Bacillota</taxon>
        <taxon>Clostridia</taxon>
        <taxon>Peptostreptococcales</taxon>
        <taxon>Filifactoraceae</taxon>
        <taxon>Filifactor</taxon>
    </lineage>
</organism>
<reference evidence="8" key="1">
    <citation type="journal article" date="2019" name="Int. J. Syst. Evol. Microbiol.">
        <title>The Global Catalogue of Microorganisms (GCM) 10K type strain sequencing project: providing services to taxonomists for standard genome sequencing and annotation.</title>
        <authorList>
            <consortium name="The Broad Institute Genomics Platform"/>
            <consortium name="The Broad Institute Genome Sequencing Center for Infectious Disease"/>
            <person name="Wu L."/>
            <person name="Ma J."/>
        </authorList>
    </citation>
    <scope>NUCLEOTIDE SEQUENCE [LARGE SCALE GENOMIC DNA]</scope>
    <source>
        <strain evidence="8">CCUG 46385</strain>
    </source>
</reference>
<evidence type="ECO:0000256" key="3">
    <source>
        <dbReference type="ARBA" id="ARBA00022692"/>
    </source>
</evidence>
<evidence type="ECO:0000313" key="8">
    <source>
        <dbReference type="Proteomes" id="UP001595916"/>
    </source>
</evidence>
<evidence type="ECO:0000256" key="5">
    <source>
        <dbReference type="ARBA" id="ARBA00023136"/>
    </source>
</evidence>
<evidence type="ECO:0000256" key="6">
    <source>
        <dbReference type="SAM" id="Phobius"/>
    </source>
</evidence>
<comment type="subcellular location">
    <subcellularLocation>
        <location evidence="1">Cell membrane</location>
        <topology evidence="1">Multi-pass membrane protein</topology>
    </subcellularLocation>
</comment>
<gene>
    <name evidence="7" type="ORF">ACFO4R_04150</name>
</gene>
<feature type="transmembrane region" description="Helical" evidence="6">
    <location>
        <begin position="73"/>
        <end position="92"/>
    </location>
</feature>